<dbReference type="AlphaFoldDB" id="A0A7I8JIP9"/>
<feature type="transmembrane region" description="Helical" evidence="1">
    <location>
        <begin position="171"/>
        <end position="191"/>
    </location>
</feature>
<keyword evidence="1" id="KW-0472">Membrane</keyword>
<proteinExistence type="predicted"/>
<accession>A0A7I8JIP9</accession>
<dbReference type="Proteomes" id="UP001189122">
    <property type="component" value="Unassembled WGS sequence"/>
</dbReference>
<name>A0A7I8JIP9_SPIIN</name>
<dbReference type="EMBL" id="LR743600">
    <property type="protein sequence ID" value="CAA2630766.1"/>
    <property type="molecule type" value="Genomic_DNA"/>
</dbReference>
<reference evidence="2 3" key="1">
    <citation type="submission" date="2019-12" db="EMBL/GenBank/DDBJ databases">
        <authorList>
            <person name="Scholz U."/>
            <person name="Mascher M."/>
            <person name="Fiebig A."/>
        </authorList>
    </citation>
    <scope>NUCLEOTIDE SEQUENCE</scope>
</reference>
<sequence length="244" mass="28213">MAPPHCSSNLRLVKATMKENRRLKRNSDHQFFFSCRDKTAVILCDPCKGRGWLLCDFCRGQKINVKSESNRIYRRCPSCKAAGYVLCPKCKVFKCVTFPDYGIPDLSAVLLLYMEHADSIEDDLPYTTLEYCPYPSDLTLHSLTQFESIKNELLTKHIPSANLLKFAMPQLHITCQNIIGYLYFLSFFSLHSSKCLSRFHKEALLNFFNTYWLHLSLITISLPTYHLLQILYPIKGQGRWAKVP</sequence>
<dbReference type="EMBL" id="CACRZD030000013">
    <property type="protein sequence ID" value="CAA6670009.1"/>
    <property type="molecule type" value="Genomic_DNA"/>
</dbReference>
<evidence type="ECO:0000313" key="3">
    <source>
        <dbReference type="Proteomes" id="UP001189122"/>
    </source>
</evidence>
<evidence type="ECO:0000313" key="2">
    <source>
        <dbReference type="EMBL" id="CAA2630766.1"/>
    </source>
</evidence>
<organism evidence="2">
    <name type="scientific">Spirodela intermedia</name>
    <name type="common">Intermediate duckweed</name>
    <dbReference type="NCBI Taxonomy" id="51605"/>
    <lineage>
        <taxon>Eukaryota</taxon>
        <taxon>Viridiplantae</taxon>
        <taxon>Streptophyta</taxon>
        <taxon>Embryophyta</taxon>
        <taxon>Tracheophyta</taxon>
        <taxon>Spermatophyta</taxon>
        <taxon>Magnoliopsida</taxon>
        <taxon>Liliopsida</taxon>
        <taxon>Araceae</taxon>
        <taxon>Lemnoideae</taxon>
        <taxon>Spirodela</taxon>
    </lineage>
</organism>
<keyword evidence="3" id="KW-1185">Reference proteome</keyword>
<keyword evidence="1" id="KW-0812">Transmembrane</keyword>
<feature type="transmembrane region" description="Helical" evidence="1">
    <location>
        <begin position="211"/>
        <end position="232"/>
    </location>
</feature>
<evidence type="ECO:0000256" key="1">
    <source>
        <dbReference type="SAM" id="Phobius"/>
    </source>
</evidence>
<keyword evidence="1" id="KW-1133">Transmembrane helix</keyword>
<gene>
    <name evidence="2" type="ORF">SI7747_13016412</name>
</gene>
<protein>
    <submittedName>
        <fullName evidence="2">Uncharacterized protein</fullName>
    </submittedName>
</protein>